<dbReference type="InterPro" id="IPR011990">
    <property type="entry name" value="TPR-like_helical_dom_sf"/>
</dbReference>
<dbReference type="GO" id="GO:0000160">
    <property type="term" value="P:phosphorelay signal transduction system"/>
    <property type="evidence" value="ECO:0007669"/>
    <property type="project" value="UniProtKB-KW"/>
</dbReference>
<dbReference type="Pfam" id="PF03704">
    <property type="entry name" value="BTAD"/>
    <property type="match status" value="1"/>
</dbReference>
<keyword evidence="5" id="KW-0804">Transcription</keyword>
<dbReference type="SUPFAM" id="SSF52540">
    <property type="entry name" value="P-loop containing nucleoside triphosphate hydrolases"/>
    <property type="match status" value="1"/>
</dbReference>
<evidence type="ECO:0008006" key="11">
    <source>
        <dbReference type="Google" id="ProtNLM"/>
    </source>
</evidence>
<dbReference type="InterPro" id="IPR001867">
    <property type="entry name" value="OmpR/PhoB-type_DNA-bd"/>
</dbReference>
<comment type="caution">
    <text evidence="9">The sequence shown here is derived from an EMBL/GenBank/DDBJ whole genome shotgun (WGS) entry which is preliminary data.</text>
</comment>
<dbReference type="InterPro" id="IPR036388">
    <property type="entry name" value="WH-like_DNA-bd_sf"/>
</dbReference>
<dbReference type="PATRIC" id="fig|66876.3.peg.3129"/>
<accession>A0A0N0XWK8</accession>
<sequence>MENQGAGVDAGILGPLKAADRGQSVRITSGQQRTLLAALLLSANTLVSQDQLVDVLWDSKPPRNAHAAMRTYVMRLRQTLGAELGARILTQAGGYLLQAEPEEIDLLHCGLLHRAAQTAVRQRDWASAARDLERALALWRGEPLVDVASQRLRERELPAIGQLRLDVLELHYEVQLALGAHQEVLRDLQAAVDRHPLHERFCAQLMTALHLSGRRSDALDAYQATRRRLAEELGIDPGQEMRQLQQQILADAVVAPSGQTDARAAPAPRDAAPERERQERPAPIVPRQLPVPASHFTGREEELRSLDELRAGMGAIRRGAAVVTLVGTGGIGKTALAVHWAHQAAAEFPDGQLFVDLRGFDPAGDPLAPSLAVRRLLDAFEIPEERIPSEFEARCALYRSVLAERRVLLVLDNARDEEQVRPLLPAGPGCMVVVTSRQKLPGLLTGDAGLSIHVGLLSPAETRSLCERVLGQERFASAGAAADAMIELSGRIPLTTRILLASANAQPRLSMQEVIGHFKAVPSHLDRFETGDARTSVRTALIGSYRNLGSLGARLFRALGLYRGDRIALPAAAALAGLPATEAHRALAELTRHHLVTVEGPGRYAMHDIVRDFAFELAHQDPAEERAAVRDRILTYFLRSAEAAVALADPAAVRRFEAVAPARRPDVTVEVFADAPAARQWFVTERHAMLAHLAHAREDGFAEFGWLLAERMGAFMHRSGHWQEWAYAARCAMAAAVARADLRGEALAQLQLGWASDLIDQGGRTAHPPLVRALELYEQLGDPAGQARAHLRLTRYCGRRGQEAACRDHAGRALKLFRAAGDRDGEAETLNALGWHCVEFDDHPTATTSLLRSLRLYQELGNRHGEADVWDSLAWAYHYAGECREARRCYLQAIELDASLDQLGSRHNQAQTLIRCGELHLTTGDLTAAAGFWRRAAAILEELGLPQAVELRARIRSLAAGDR</sequence>
<dbReference type="Gene3D" id="1.10.10.10">
    <property type="entry name" value="Winged helix-like DNA-binding domain superfamily/Winged helix DNA-binding domain"/>
    <property type="match status" value="1"/>
</dbReference>
<comment type="similarity">
    <text evidence="1">Belongs to the AfsR/DnrI/RedD regulatory family.</text>
</comment>
<dbReference type="GO" id="GO:0003677">
    <property type="term" value="F:DNA binding"/>
    <property type="evidence" value="ECO:0007669"/>
    <property type="project" value="UniProtKB-KW"/>
</dbReference>
<evidence type="ECO:0000256" key="6">
    <source>
        <dbReference type="SAM" id="MobiDB-lite"/>
    </source>
</evidence>
<dbReference type="InterPro" id="IPR005158">
    <property type="entry name" value="BTAD"/>
</dbReference>
<dbReference type="SMART" id="SM00862">
    <property type="entry name" value="Trans_reg_C"/>
    <property type="match status" value="1"/>
</dbReference>
<dbReference type="Pfam" id="PF00486">
    <property type="entry name" value="Trans_reg_C"/>
    <property type="match status" value="1"/>
</dbReference>
<keyword evidence="4" id="KW-0238">DNA-binding</keyword>
<evidence type="ECO:0000256" key="2">
    <source>
        <dbReference type="ARBA" id="ARBA00023012"/>
    </source>
</evidence>
<protein>
    <recommendedName>
        <fullName evidence="11">SARP family transcriptional regulator</fullName>
    </recommendedName>
</protein>
<dbReference type="Gene3D" id="3.40.50.300">
    <property type="entry name" value="P-loop containing nucleotide triphosphate hydrolases"/>
    <property type="match status" value="1"/>
</dbReference>
<dbReference type="GO" id="GO:0006355">
    <property type="term" value="P:regulation of DNA-templated transcription"/>
    <property type="evidence" value="ECO:0007669"/>
    <property type="project" value="InterPro"/>
</dbReference>
<feature type="domain" description="OmpR/PhoB-type" evidence="7">
    <location>
        <begin position="22"/>
        <end position="97"/>
    </location>
</feature>
<dbReference type="AlphaFoldDB" id="A0A0N0XWK8"/>
<dbReference type="InterPro" id="IPR027417">
    <property type="entry name" value="P-loop_NTPase"/>
</dbReference>
<dbReference type="SMART" id="SM00028">
    <property type="entry name" value="TPR"/>
    <property type="match status" value="5"/>
</dbReference>
<dbReference type="PANTHER" id="PTHR35807">
    <property type="entry name" value="TRANSCRIPTIONAL REGULATOR REDD-RELATED"/>
    <property type="match status" value="1"/>
</dbReference>
<organism evidence="9 10">
    <name type="scientific">Streptomyces chattanoogensis</name>
    <dbReference type="NCBI Taxonomy" id="66876"/>
    <lineage>
        <taxon>Bacteria</taxon>
        <taxon>Bacillati</taxon>
        <taxon>Actinomycetota</taxon>
        <taxon>Actinomycetes</taxon>
        <taxon>Kitasatosporales</taxon>
        <taxon>Streptomycetaceae</taxon>
        <taxon>Streptomyces</taxon>
    </lineage>
</organism>
<dbReference type="PANTHER" id="PTHR35807:SF1">
    <property type="entry name" value="TRANSCRIPTIONAL REGULATOR REDD"/>
    <property type="match status" value="1"/>
</dbReference>
<evidence type="ECO:0000259" key="8">
    <source>
        <dbReference type="SMART" id="SM01043"/>
    </source>
</evidence>
<keyword evidence="3" id="KW-0805">Transcription regulation</keyword>
<gene>
    <name evidence="9" type="ORF">ADL29_14185</name>
</gene>
<keyword evidence="2" id="KW-0902">Two-component regulatory system</keyword>
<dbReference type="SUPFAM" id="SSF48452">
    <property type="entry name" value="TPR-like"/>
    <property type="match status" value="2"/>
</dbReference>
<evidence type="ECO:0000313" key="10">
    <source>
        <dbReference type="Proteomes" id="UP000037982"/>
    </source>
</evidence>
<dbReference type="InterPro" id="IPR051677">
    <property type="entry name" value="AfsR-DnrI-RedD_regulator"/>
</dbReference>
<dbReference type="InterPro" id="IPR019734">
    <property type="entry name" value="TPR_rpt"/>
</dbReference>
<proteinExistence type="inferred from homology"/>
<feature type="region of interest" description="Disordered" evidence="6">
    <location>
        <begin position="258"/>
        <end position="283"/>
    </location>
</feature>
<feature type="domain" description="Bacterial transcriptional activator" evidence="8">
    <location>
        <begin position="104"/>
        <end position="249"/>
    </location>
</feature>
<dbReference type="SMART" id="SM01043">
    <property type="entry name" value="BTAD"/>
    <property type="match status" value="1"/>
</dbReference>
<dbReference type="CDD" id="cd15831">
    <property type="entry name" value="BTAD"/>
    <property type="match status" value="1"/>
</dbReference>
<evidence type="ECO:0000259" key="7">
    <source>
        <dbReference type="SMART" id="SM00862"/>
    </source>
</evidence>
<evidence type="ECO:0000256" key="4">
    <source>
        <dbReference type="ARBA" id="ARBA00023125"/>
    </source>
</evidence>
<dbReference type="Gene3D" id="1.25.40.10">
    <property type="entry name" value="Tetratricopeptide repeat domain"/>
    <property type="match status" value="2"/>
</dbReference>
<dbReference type="Proteomes" id="UP000037982">
    <property type="component" value="Unassembled WGS sequence"/>
</dbReference>
<evidence type="ECO:0000313" key="9">
    <source>
        <dbReference type="EMBL" id="KPC64154.1"/>
    </source>
</evidence>
<dbReference type="SUPFAM" id="SSF46894">
    <property type="entry name" value="C-terminal effector domain of the bipartite response regulators"/>
    <property type="match status" value="1"/>
</dbReference>
<reference evidence="10" key="1">
    <citation type="submission" date="2015-07" db="EMBL/GenBank/DDBJ databases">
        <authorList>
            <person name="Ju K.-S."/>
            <person name="Doroghazi J.R."/>
            <person name="Metcalf W.W."/>
        </authorList>
    </citation>
    <scope>NUCLEOTIDE SEQUENCE [LARGE SCALE GENOMIC DNA]</scope>
    <source>
        <strain evidence="10">NRRL ISP-5002</strain>
    </source>
</reference>
<dbReference type="Pfam" id="PF13424">
    <property type="entry name" value="TPR_12"/>
    <property type="match status" value="1"/>
</dbReference>
<name>A0A0N0XWK8_9ACTN</name>
<evidence type="ECO:0000256" key="5">
    <source>
        <dbReference type="ARBA" id="ARBA00023163"/>
    </source>
</evidence>
<dbReference type="GO" id="GO:0043531">
    <property type="term" value="F:ADP binding"/>
    <property type="evidence" value="ECO:0007669"/>
    <property type="project" value="InterPro"/>
</dbReference>
<feature type="compositionally biased region" description="Basic and acidic residues" evidence="6">
    <location>
        <begin position="271"/>
        <end position="280"/>
    </location>
</feature>
<dbReference type="EMBL" id="LGKG01000112">
    <property type="protein sequence ID" value="KPC64154.1"/>
    <property type="molecule type" value="Genomic_DNA"/>
</dbReference>
<keyword evidence="10" id="KW-1185">Reference proteome</keyword>
<evidence type="ECO:0000256" key="3">
    <source>
        <dbReference type="ARBA" id="ARBA00023015"/>
    </source>
</evidence>
<evidence type="ECO:0000256" key="1">
    <source>
        <dbReference type="ARBA" id="ARBA00005820"/>
    </source>
</evidence>
<dbReference type="InterPro" id="IPR016032">
    <property type="entry name" value="Sig_transdc_resp-reg_C-effctor"/>
</dbReference>